<evidence type="ECO:0000313" key="1">
    <source>
        <dbReference type="EMBL" id="NVN39376.1"/>
    </source>
</evidence>
<accession>A0A850PAM1</accession>
<reference evidence="1 2" key="1">
    <citation type="submission" date="2020-06" db="EMBL/GenBank/DDBJ databases">
        <title>Description of novel acetic acid bacteria.</title>
        <authorList>
            <person name="Sombolestani A."/>
        </authorList>
    </citation>
    <scope>NUCLEOTIDE SEQUENCE [LARGE SCALE GENOMIC DNA]</scope>
    <source>
        <strain evidence="1 2">LMG 27010</strain>
    </source>
</reference>
<sequence>MSGDKTLSQRYADARRTAEANRKMAAMMRAFGPIPNNVDFAAQAEEADRNARYYGERVRGLRIPLRVVQGGVA</sequence>
<keyword evidence="2" id="KW-1185">Reference proteome</keyword>
<dbReference type="EMBL" id="JABXXR010000007">
    <property type="protein sequence ID" value="NVN39376.1"/>
    <property type="molecule type" value="Genomic_DNA"/>
</dbReference>
<gene>
    <name evidence="1" type="ORF">HUK82_02185</name>
</gene>
<evidence type="ECO:0000313" key="2">
    <source>
        <dbReference type="Proteomes" id="UP000585665"/>
    </source>
</evidence>
<protein>
    <submittedName>
        <fullName evidence="1">Uncharacterized protein</fullName>
    </submittedName>
</protein>
<organism evidence="1 2">
    <name type="scientific">Ameyamaea chiangmaiensis</name>
    <dbReference type="NCBI Taxonomy" id="442969"/>
    <lineage>
        <taxon>Bacteria</taxon>
        <taxon>Pseudomonadati</taxon>
        <taxon>Pseudomonadota</taxon>
        <taxon>Alphaproteobacteria</taxon>
        <taxon>Acetobacterales</taxon>
        <taxon>Acetobacteraceae</taxon>
        <taxon>Ameyamaea</taxon>
    </lineage>
</organism>
<comment type="caution">
    <text evidence="1">The sequence shown here is derived from an EMBL/GenBank/DDBJ whole genome shotgun (WGS) entry which is preliminary data.</text>
</comment>
<proteinExistence type="predicted"/>
<dbReference type="AlphaFoldDB" id="A0A850PAM1"/>
<dbReference type="Proteomes" id="UP000585665">
    <property type="component" value="Unassembled WGS sequence"/>
</dbReference>
<dbReference type="RefSeq" id="WP_176612394.1">
    <property type="nucleotide sequence ID" value="NZ_JABXXR010000007.1"/>
</dbReference>
<name>A0A850PAM1_9PROT</name>